<evidence type="ECO:0000256" key="1">
    <source>
        <dbReference type="SAM" id="MobiDB-lite"/>
    </source>
</evidence>
<dbReference type="EMBL" id="BAABHK010000001">
    <property type="protein sequence ID" value="GAA4621201.1"/>
    <property type="molecule type" value="Genomic_DNA"/>
</dbReference>
<reference evidence="3" key="1">
    <citation type="journal article" date="2019" name="Int. J. Syst. Evol. Microbiol.">
        <title>The Global Catalogue of Microorganisms (GCM) 10K type strain sequencing project: providing services to taxonomists for standard genome sequencing and annotation.</title>
        <authorList>
            <consortium name="The Broad Institute Genomics Platform"/>
            <consortium name="The Broad Institute Genome Sequencing Center for Infectious Disease"/>
            <person name="Wu L."/>
            <person name="Ma J."/>
        </authorList>
    </citation>
    <scope>NUCLEOTIDE SEQUENCE [LARGE SCALE GENOMIC DNA]</scope>
    <source>
        <strain evidence="3">JCM 17939</strain>
    </source>
</reference>
<evidence type="ECO:0000313" key="2">
    <source>
        <dbReference type="EMBL" id="GAA4621201.1"/>
    </source>
</evidence>
<dbReference type="Proteomes" id="UP001501442">
    <property type="component" value="Unassembled WGS sequence"/>
</dbReference>
<protein>
    <submittedName>
        <fullName evidence="2">Uncharacterized protein</fullName>
    </submittedName>
</protein>
<organism evidence="2 3">
    <name type="scientific">Actinoallomurus vinaceus</name>
    <dbReference type="NCBI Taxonomy" id="1080074"/>
    <lineage>
        <taxon>Bacteria</taxon>
        <taxon>Bacillati</taxon>
        <taxon>Actinomycetota</taxon>
        <taxon>Actinomycetes</taxon>
        <taxon>Streptosporangiales</taxon>
        <taxon>Thermomonosporaceae</taxon>
        <taxon>Actinoallomurus</taxon>
    </lineage>
</organism>
<name>A0ABP8U0S7_9ACTN</name>
<keyword evidence="3" id="KW-1185">Reference proteome</keyword>
<comment type="caution">
    <text evidence="2">The sequence shown here is derived from an EMBL/GenBank/DDBJ whole genome shotgun (WGS) entry which is preliminary data.</text>
</comment>
<sequence>MVTHCYTGEQVGACDSPEPDDSQDPENTRNAPVALREPTGSRVISDPVGLLASELVACRSGS</sequence>
<evidence type="ECO:0000313" key="3">
    <source>
        <dbReference type="Proteomes" id="UP001501442"/>
    </source>
</evidence>
<accession>A0ABP8U0S7</accession>
<proteinExistence type="predicted"/>
<gene>
    <name evidence="2" type="ORF">GCM10023196_008160</name>
</gene>
<feature type="region of interest" description="Disordered" evidence="1">
    <location>
        <begin position="1"/>
        <end position="39"/>
    </location>
</feature>